<proteinExistence type="predicted"/>
<gene>
    <name evidence="1" type="ORF">FC43_GL001099</name>
</gene>
<evidence type="ECO:0008006" key="3">
    <source>
        <dbReference type="Google" id="ProtNLM"/>
    </source>
</evidence>
<comment type="caution">
    <text evidence="1">The sequence shown here is derived from an EMBL/GenBank/DDBJ whole genome shotgun (WGS) entry which is preliminary data.</text>
</comment>
<evidence type="ECO:0000313" key="1">
    <source>
        <dbReference type="EMBL" id="KRL91678.1"/>
    </source>
</evidence>
<name>A0A0R1UEE2_9LACO</name>
<dbReference type="Proteomes" id="UP000050816">
    <property type="component" value="Unassembled WGS sequence"/>
</dbReference>
<accession>A0A0R1UEE2</accession>
<dbReference type="EMBL" id="AZFK01000018">
    <property type="protein sequence ID" value="KRL91678.1"/>
    <property type="molecule type" value="Genomic_DNA"/>
</dbReference>
<organism evidence="1 2">
    <name type="scientific">Limosilactobacillus ingluviei DSM 15946</name>
    <dbReference type="NCBI Taxonomy" id="1423760"/>
    <lineage>
        <taxon>Bacteria</taxon>
        <taxon>Bacillati</taxon>
        <taxon>Bacillota</taxon>
        <taxon>Bacilli</taxon>
        <taxon>Lactobacillales</taxon>
        <taxon>Lactobacillaceae</taxon>
        <taxon>Limosilactobacillus</taxon>
    </lineage>
</organism>
<dbReference type="PATRIC" id="fig|1423760.3.peg.1164"/>
<dbReference type="RefSeq" id="WP_056954103.1">
    <property type="nucleotide sequence ID" value="NZ_AZFK01000018.1"/>
</dbReference>
<dbReference type="AlphaFoldDB" id="A0A0R1UEE2"/>
<reference evidence="1 2" key="1">
    <citation type="journal article" date="2015" name="Genome Announc.">
        <title>Expanding the biotechnology potential of lactobacilli through comparative genomics of 213 strains and associated genera.</title>
        <authorList>
            <person name="Sun Z."/>
            <person name="Harris H.M."/>
            <person name="McCann A."/>
            <person name="Guo C."/>
            <person name="Argimon S."/>
            <person name="Zhang W."/>
            <person name="Yang X."/>
            <person name="Jeffery I.B."/>
            <person name="Cooney J.C."/>
            <person name="Kagawa T.F."/>
            <person name="Liu W."/>
            <person name="Song Y."/>
            <person name="Salvetti E."/>
            <person name="Wrobel A."/>
            <person name="Rasinkangas P."/>
            <person name="Parkhill J."/>
            <person name="Rea M.C."/>
            <person name="O'Sullivan O."/>
            <person name="Ritari J."/>
            <person name="Douillard F.P."/>
            <person name="Paul Ross R."/>
            <person name="Yang R."/>
            <person name="Briner A.E."/>
            <person name="Felis G.E."/>
            <person name="de Vos W.M."/>
            <person name="Barrangou R."/>
            <person name="Klaenhammer T.R."/>
            <person name="Caufield P.W."/>
            <person name="Cui Y."/>
            <person name="Zhang H."/>
            <person name="O'Toole P.W."/>
        </authorList>
    </citation>
    <scope>NUCLEOTIDE SEQUENCE [LARGE SCALE GENOMIC DNA]</scope>
    <source>
        <strain evidence="1 2">DSM 15946</strain>
    </source>
</reference>
<sequence length="263" mass="30137">MEKRRTQKIDPEKIKGFPKDEQEILNRYANHPVIGDNTYAVVPHPVLAADLDDKSLGLYVYLSLLASHFPLMGHGDKRAIFQKQSIMYRYALGVDRPQAYQTKAIDESLEILEQAGFVRLVDDKFYGFAVILRRPKHVTGYVKIYATESKKILELSNSLTRFKHLATYTVLRKEIFETKEPSDRVITSTLKTIASKNGKVLATLTREVNWLCENRVMATFTAIRNTEYGIKRHRYLADIRDAKVLAEFVVEKRQSGELISVIG</sequence>
<protein>
    <recommendedName>
        <fullName evidence="3">Plasmid replication initiation protein</fullName>
    </recommendedName>
</protein>
<evidence type="ECO:0000313" key="2">
    <source>
        <dbReference type="Proteomes" id="UP000050816"/>
    </source>
</evidence>